<name>A0A0M0J8Q8_9EUKA</name>
<reference evidence="2" key="1">
    <citation type="journal article" date="2015" name="PLoS Genet.">
        <title>Genome Sequence and Transcriptome Analyses of Chrysochromulina tobin: Metabolic Tools for Enhanced Algal Fitness in the Prominent Order Prymnesiales (Haptophyceae).</title>
        <authorList>
            <person name="Hovde B.T."/>
            <person name="Deodato C.R."/>
            <person name="Hunsperger H.M."/>
            <person name="Ryken S.A."/>
            <person name="Yost W."/>
            <person name="Jha R.K."/>
            <person name="Patterson J."/>
            <person name="Monnat R.J. Jr."/>
            <person name="Barlow S.B."/>
            <person name="Starkenburg S.R."/>
            <person name="Cattolico R.A."/>
        </authorList>
    </citation>
    <scope>NUCLEOTIDE SEQUENCE</scope>
    <source>
        <strain evidence="2">CCMP291</strain>
    </source>
</reference>
<organism evidence="1 2">
    <name type="scientific">Chrysochromulina tobinii</name>
    <dbReference type="NCBI Taxonomy" id="1460289"/>
    <lineage>
        <taxon>Eukaryota</taxon>
        <taxon>Haptista</taxon>
        <taxon>Haptophyta</taxon>
        <taxon>Prymnesiophyceae</taxon>
        <taxon>Prymnesiales</taxon>
        <taxon>Chrysochromulinaceae</taxon>
        <taxon>Chrysochromulina</taxon>
    </lineage>
</organism>
<sequence>MLPLSDQTNAKDGHVLMMPVRLSYLTMATLLAHPPITAPFMTAANARAIVGGQVRNWDAQRGLFVLAFDNGSVEPAYLPQPSVKIVDARGTVLDWESFFNYCRSVGM</sequence>
<proteinExistence type="predicted"/>
<dbReference type="Proteomes" id="UP000037460">
    <property type="component" value="Unassembled WGS sequence"/>
</dbReference>
<keyword evidence="2" id="KW-1185">Reference proteome</keyword>
<dbReference type="AlphaFoldDB" id="A0A0M0J8Q8"/>
<protein>
    <submittedName>
        <fullName evidence="1">Uncharacterized protein</fullName>
    </submittedName>
</protein>
<evidence type="ECO:0000313" key="2">
    <source>
        <dbReference type="Proteomes" id="UP000037460"/>
    </source>
</evidence>
<accession>A0A0M0J8Q8</accession>
<gene>
    <name evidence="1" type="ORF">Ctob_002046</name>
</gene>
<evidence type="ECO:0000313" key="1">
    <source>
        <dbReference type="EMBL" id="KOO22875.1"/>
    </source>
</evidence>
<comment type="caution">
    <text evidence="1">The sequence shown here is derived from an EMBL/GenBank/DDBJ whole genome shotgun (WGS) entry which is preliminary data.</text>
</comment>
<dbReference type="EMBL" id="JWZX01003243">
    <property type="protein sequence ID" value="KOO22875.1"/>
    <property type="molecule type" value="Genomic_DNA"/>
</dbReference>